<evidence type="ECO:0000256" key="14">
    <source>
        <dbReference type="ARBA" id="ARBA00049515"/>
    </source>
</evidence>
<evidence type="ECO:0000256" key="7">
    <source>
        <dbReference type="ARBA" id="ARBA00022833"/>
    </source>
</evidence>
<dbReference type="SUPFAM" id="SSF55186">
    <property type="entry name" value="ThrRS/AlaRS common domain"/>
    <property type="match status" value="1"/>
</dbReference>
<keyword evidence="18" id="KW-1185">Reference proteome</keyword>
<dbReference type="InterPro" id="IPR045864">
    <property type="entry name" value="aa-tRNA-synth_II/BPL/LPL"/>
</dbReference>
<dbReference type="InterPro" id="IPR002320">
    <property type="entry name" value="Thr-tRNA-ligase_IIa"/>
</dbReference>
<evidence type="ECO:0000256" key="5">
    <source>
        <dbReference type="ARBA" id="ARBA00022723"/>
    </source>
</evidence>
<evidence type="ECO:0000256" key="10">
    <source>
        <dbReference type="ARBA" id="ARBA00022946"/>
    </source>
</evidence>
<keyword evidence="11" id="KW-0496">Mitochondrion</keyword>
<evidence type="ECO:0000256" key="13">
    <source>
        <dbReference type="ARBA" id="ARBA00031900"/>
    </source>
</evidence>
<keyword evidence="9" id="KW-0648">Protein biosynthesis</keyword>
<evidence type="ECO:0000313" key="17">
    <source>
        <dbReference type="EMBL" id="KXS20818.1"/>
    </source>
</evidence>
<dbReference type="InterPro" id="IPR018163">
    <property type="entry name" value="Thr/Ala-tRNA-synth_IIc_edit"/>
</dbReference>
<dbReference type="GO" id="GO:0006435">
    <property type="term" value="P:threonyl-tRNA aminoacylation"/>
    <property type="evidence" value="ECO:0007669"/>
    <property type="project" value="InterPro"/>
</dbReference>
<dbReference type="InterPro" id="IPR002314">
    <property type="entry name" value="aa-tRNA-synt_IIb"/>
</dbReference>
<dbReference type="EC" id="6.1.1.3" evidence="3"/>
<dbReference type="GO" id="GO:0005759">
    <property type="term" value="C:mitochondrial matrix"/>
    <property type="evidence" value="ECO:0007669"/>
    <property type="project" value="UniProtKB-SubCell"/>
</dbReference>
<dbReference type="PANTHER" id="PTHR11451">
    <property type="entry name" value="THREONINE-TRNA LIGASE"/>
    <property type="match status" value="1"/>
</dbReference>
<keyword evidence="4" id="KW-0436">Ligase</keyword>
<reference evidence="17 18" key="1">
    <citation type="journal article" date="2015" name="Genome Biol. Evol.">
        <title>Phylogenomic analyses indicate that early fungi evolved digesting cell walls of algal ancestors of land plants.</title>
        <authorList>
            <person name="Chang Y."/>
            <person name="Wang S."/>
            <person name="Sekimoto S."/>
            <person name="Aerts A.L."/>
            <person name="Choi C."/>
            <person name="Clum A."/>
            <person name="LaButti K.M."/>
            <person name="Lindquist E.A."/>
            <person name="Yee Ngan C."/>
            <person name="Ohm R.A."/>
            <person name="Salamov A.A."/>
            <person name="Grigoriev I.V."/>
            <person name="Spatafora J.W."/>
            <person name="Berbee M.L."/>
        </authorList>
    </citation>
    <scope>NUCLEOTIDE SEQUENCE [LARGE SCALE GENOMIC DNA]</scope>
    <source>
        <strain evidence="17 18">JEL478</strain>
    </source>
</reference>
<evidence type="ECO:0000259" key="16">
    <source>
        <dbReference type="PROSITE" id="PS50862"/>
    </source>
</evidence>
<feature type="domain" description="Aminoacyl-transfer RNA synthetases class-II family profile" evidence="16">
    <location>
        <begin position="183"/>
        <end position="476"/>
    </location>
</feature>
<dbReference type="GO" id="GO:0046872">
    <property type="term" value="F:metal ion binding"/>
    <property type="evidence" value="ECO:0007669"/>
    <property type="project" value="UniProtKB-KW"/>
</dbReference>
<keyword evidence="12 17" id="KW-0030">Aminoacyl-tRNA synthetase</keyword>
<dbReference type="OMA" id="KDSHEYA"/>
<dbReference type="AlphaFoldDB" id="A0A139AVQ3"/>
<dbReference type="SUPFAM" id="SSF52954">
    <property type="entry name" value="Class II aaRS ABD-related"/>
    <property type="match status" value="1"/>
</dbReference>
<organism evidence="17 18">
    <name type="scientific">Gonapodya prolifera (strain JEL478)</name>
    <name type="common">Monoblepharis prolifera</name>
    <dbReference type="NCBI Taxonomy" id="1344416"/>
    <lineage>
        <taxon>Eukaryota</taxon>
        <taxon>Fungi</taxon>
        <taxon>Fungi incertae sedis</taxon>
        <taxon>Chytridiomycota</taxon>
        <taxon>Chytridiomycota incertae sedis</taxon>
        <taxon>Monoblepharidomycetes</taxon>
        <taxon>Monoblepharidales</taxon>
        <taxon>Gonapodyaceae</taxon>
        <taxon>Gonapodya</taxon>
    </lineage>
</organism>
<dbReference type="InterPro" id="IPR012947">
    <property type="entry name" value="tRNA_SAD"/>
</dbReference>
<dbReference type="PROSITE" id="PS50862">
    <property type="entry name" value="AA_TRNA_LIGASE_II"/>
    <property type="match status" value="1"/>
</dbReference>
<dbReference type="PANTHER" id="PTHR11451:SF44">
    <property type="entry name" value="THREONINE--TRNA LIGASE, CHLOROPLASTIC_MITOCHONDRIAL 2"/>
    <property type="match status" value="1"/>
</dbReference>
<dbReference type="GO" id="GO:0005524">
    <property type="term" value="F:ATP binding"/>
    <property type="evidence" value="ECO:0007669"/>
    <property type="project" value="UniProtKB-KW"/>
</dbReference>
<evidence type="ECO:0000256" key="6">
    <source>
        <dbReference type="ARBA" id="ARBA00022741"/>
    </source>
</evidence>
<dbReference type="OrthoDB" id="5423599at2759"/>
<evidence type="ECO:0000256" key="4">
    <source>
        <dbReference type="ARBA" id="ARBA00022598"/>
    </source>
</evidence>
<keyword evidence="6" id="KW-0547">Nucleotide-binding</keyword>
<evidence type="ECO:0000256" key="11">
    <source>
        <dbReference type="ARBA" id="ARBA00023128"/>
    </source>
</evidence>
<keyword evidence="8" id="KW-0067">ATP-binding</keyword>
<dbReference type="PRINTS" id="PR01047">
    <property type="entry name" value="TRNASYNTHTHR"/>
</dbReference>
<dbReference type="GO" id="GO:0004829">
    <property type="term" value="F:threonine-tRNA ligase activity"/>
    <property type="evidence" value="ECO:0007669"/>
    <property type="project" value="UniProtKB-EC"/>
</dbReference>
<keyword evidence="5" id="KW-0479">Metal-binding</keyword>
<dbReference type="SUPFAM" id="SSF55681">
    <property type="entry name" value="Class II aaRS and biotin synthetases"/>
    <property type="match status" value="1"/>
</dbReference>
<feature type="region of interest" description="Disordered" evidence="15">
    <location>
        <begin position="239"/>
        <end position="266"/>
    </location>
</feature>
<evidence type="ECO:0000256" key="2">
    <source>
        <dbReference type="ARBA" id="ARBA00008226"/>
    </source>
</evidence>
<evidence type="ECO:0000256" key="15">
    <source>
        <dbReference type="SAM" id="MobiDB-lite"/>
    </source>
</evidence>
<dbReference type="InterPro" id="IPR006195">
    <property type="entry name" value="aa-tRNA-synth_II"/>
</dbReference>
<protein>
    <recommendedName>
        <fullName evidence="3">threonine--tRNA ligase</fullName>
        <ecNumber evidence="3">6.1.1.3</ecNumber>
    </recommendedName>
    <alternativeName>
        <fullName evidence="13">Threonyl-tRNA synthetase</fullName>
    </alternativeName>
</protein>
<dbReference type="NCBIfam" id="TIGR00418">
    <property type="entry name" value="thrS"/>
    <property type="match status" value="1"/>
</dbReference>
<comment type="subcellular location">
    <subcellularLocation>
        <location evidence="1">Mitochondrion matrix</location>
    </subcellularLocation>
</comment>
<evidence type="ECO:0000256" key="1">
    <source>
        <dbReference type="ARBA" id="ARBA00004305"/>
    </source>
</evidence>
<comment type="similarity">
    <text evidence="2">Belongs to the class-II aminoacyl-tRNA synthetase family.</text>
</comment>
<name>A0A139AVQ3_GONPJ</name>
<evidence type="ECO:0000256" key="12">
    <source>
        <dbReference type="ARBA" id="ARBA00023146"/>
    </source>
</evidence>
<dbReference type="Proteomes" id="UP000070544">
    <property type="component" value="Unassembled WGS sequence"/>
</dbReference>
<proteinExistence type="inferred from homology"/>
<comment type="catalytic activity">
    <reaction evidence="14">
        <text>tRNA(Thr) + L-threonine + ATP = L-threonyl-tRNA(Thr) + AMP + diphosphate + H(+)</text>
        <dbReference type="Rhea" id="RHEA:24624"/>
        <dbReference type="Rhea" id="RHEA-COMP:9670"/>
        <dbReference type="Rhea" id="RHEA-COMP:9704"/>
        <dbReference type="ChEBI" id="CHEBI:15378"/>
        <dbReference type="ChEBI" id="CHEBI:30616"/>
        <dbReference type="ChEBI" id="CHEBI:33019"/>
        <dbReference type="ChEBI" id="CHEBI:57926"/>
        <dbReference type="ChEBI" id="CHEBI:78442"/>
        <dbReference type="ChEBI" id="CHEBI:78534"/>
        <dbReference type="ChEBI" id="CHEBI:456215"/>
        <dbReference type="EC" id="6.1.1.3"/>
    </reaction>
</comment>
<gene>
    <name evidence="17" type="ORF">M427DRAFT_93969</name>
</gene>
<keyword evidence="10" id="KW-0809">Transit peptide</keyword>
<dbReference type="Pfam" id="PF03129">
    <property type="entry name" value="HGTP_anticodon"/>
    <property type="match status" value="1"/>
</dbReference>
<evidence type="ECO:0000256" key="8">
    <source>
        <dbReference type="ARBA" id="ARBA00022840"/>
    </source>
</evidence>
<accession>A0A139AVQ3</accession>
<dbReference type="Pfam" id="PF00587">
    <property type="entry name" value="tRNA-synt_2b"/>
    <property type="match status" value="1"/>
</dbReference>
<dbReference type="InterPro" id="IPR033728">
    <property type="entry name" value="ThrRS_core"/>
</dbReference>
<evidence type="ECO:0000256" key="9">
    <source>
        <dbReference type="ARBA" id="ARBA00022917"/>
    </source>
</evidence>
<dbReference type="FunFam" id="3.30.930.10:FF:000039">
    <property type="entry name" value="Threonyl-tRNA synthetase, mitochondrial"/>
    <property type="match status" value="1"/>
</dbReference>
<dbReference type="Gene3D" id="3.40.50.800">
    <property type="entry name" value="Anticodon-binding domain"/>
    <property type="match status" value="1"/>
</dbReference>
<dbReference type="InterPro" id="IPR047246">
    <property type="entry name" value="ThrRS_anticodon"/>
</dbReference>
<evidence type="ECO:0000256" key="3">
    <source>
        <dbReference type="ARBA" id="ARBA00013163"/>
    </source>
</evidence>
<dbReference type="Gene3D" id="3.30.930.10">
    <property type="entry name" value="Bira Bifunctional Protein, Domain 2"/>
    <property type="match status" value="1"/>
</dbReference>
<dbReference type="STRING" id="1344416.A0A139AVQ3"/>
<dbReference type="InterPro" id="IPR004154">
    <property type="entry name" value="Anticodon-bd"/>
</dbReference>
<dbReference type="InterPro" id="IPR036621">
    <property type="entry name" value="Anticodon-bd_dom_sf"/>
</dbReference>
<dbReference type="Gene3D" id="3.30.980.10">
    <property type="entry name" value="Threonyl-trna Synthetase, Chain A, domain 2"/>
    <property type="match status" value="1"/>
</dbReference>
<keyword evidence="7" id="KW-0862">Zinc</keyword>
<sequence length="586" mass="64983">MLFANTSDLFSVRESSGDLDHLVQLARDLAGRKLPFERMSVPRNIAARMFAYNPFKLYFIATNTGPEDAITLYKTGEFIDLCRGPHIHNSIQVSGGIELESVSGARWEPALTDPEAPEGVESAQPLARVSGISFVDQAHAVARADLVRKARERDHRVVGKQQELFMFHKSSPGIPFMLPRGVRIVERLKTLMRDEYATGNYDEVVTPLVFGKEIWETSGHWENYREDMFVVSGAGESDTSHVQCQHGHDDSHAHAHVHGASATPAEGVQGLKPMNCPGHCLVFANQARSYRELPIRLAEFSPLHRNEASGALTGLTRVRAFHQDDAHIFCRPSQILTEISATLALISSTYDKLGFSQYDFVLSTRPAKSMGTREQWDEAEWDLSEALNRAGKPWTMNPADGAFYGPKIDVHVTDALGRRHQTATVQLDFQLPLRFGLHYANEDGGREVPVIVHRAVLGSVERMMAILCEHYGGKWPFWLSPRQAVVATVGNDARTVAHAESVVKALRHGITSSGRGHHVDLDASDSTVGKKVRSAQVAQYNFALVVGKKEVEKGTVSVRGRDGENLGEKTVESLLSMFRELEDNYK</sequence>
<evidence type="ECO:0000313" key="18">
    <source>
        <dbReference type="Proteomes" id="UP000070544"/>
    </source>
</evidence>
<dbReference type="Pfam" id="PF07973">
    <property type="entry name" value="tRNA_SAD"/>
    <property type="match status" value="1"/>
</dbReference>
<dbReference type="EMBL" id="KQ965734">
    <property type="protein sequence ID" value="KXS20818.1"/>
    <property type="molecule type" value="Genomic_DNA"/>
</dbReference>
<dbReference type="CDD" id="cd00771">
    <property type="entry name" value="ThrRS_core"/>
    <property type="match status" value="1"/>
</dbReference>
<dbReference type="CDD" id="cd00860">
    <property type="entry name" value="ThrRS_anticodon"/>
    <property type="match status" value="1"/>
</dbReference>